<evidence type="ECO:0000256" key="1">
    <source>
        <dbReference type="SAM" id="MobiDB-lite"/>
    </source>
</evidence>
<organism evidence="2 3">
    <name type="scientific">Riccia fluitans</name>
    <dbReference type="NCBI Taxonomy" id="41844"/>
    <lineage>
        <taxon>Eukaryota</taxon>
        <taxon>Viridiplantae</taxon>
        <taxon>Streptophyta</taxon>
        <taxon>Embryophyta</taxon>
        <taxon>Marchantiophyta</taxon>
        <taxon>Marchantiopsida</taxon>
        <taxon>Marchantiidae</taxon>
        <taxon>Marchantiales</taxon>
        <taxon>Ricciaceae</taxon>
        <taxon>Riccia</taxon>
    </lineage>
</organism>
<evidence type="ECO:0000313" key="2">
    <source>
        <dbReference type="EMBL" id="KAL2628738.1"/>
    </source>
</evidence>
<keyword evidence="3" id="KW-1185">Reference proteome</keyword>
<comment type="caution">
    <text evidence="2">The sequence shown here is derived from an EMBL/GenBank/DDBJ whole genome shotgun (WGS) entry which is preliminary data.</text>
</comment>
<evidence type="ECO:0000313" key="3">
    <source>
        <dbReference type="Proteomes" id="UP001605036"/>
    </source>
</evidence>
<sequence>MITRAKSDLNSQSEACGTQTDDNVDAKGEGKPITLMRPRHNKKINKVQQTVTMRELDRRTIGQDMRAKGWKEPGRRTTHANMDKTRNRIRDRLSR</sequence>
<feature type="region of interest" description="Disordered" evidence="1">
    <location>
        <begin position="62"/>
        <end position="95"/>
    </location>
</feature>
<accession>A0ABD1YDC3</accession>
<feature type="compositionally biased region" description="Polar residues" evidence="1">
    <location>
        <begin position="8"/>
        <end position="21"/>
    </location>
</feature>
<gene>
    <name evidence="2" type="ORF">R1flu_013424</name>
</gene>
<reference evidence="2 3" key="1">
    <citation type="submission" date="2024-09" db="EMBL/GenBank/DDBJ databases">
        <title>Chromosome-scale assembly of Riccia fluitans.</title>
        <authorList>
            <person name="Paukszto L."/>
            <person name="Sawicki J."/>
            <person name="Karawczyk K."/>
            <person name="Piernik-Szablinska J."/>
            <person name="Szczecinska M."/>
            <person name="Mazdziarz M."/>
        </authorList>
    </citation>
    <scope>NUCLEOTIDE SEQUENCE [LARGE SCALE GENOMIC DNA]</scope>
    <source>
        <strain evidence="2">Rf_01</strain>
        <tissue evidence="2">Aerial parts of the thallus</tissue>
    </source>
</reference>
<feature type="region of interest" description="Disordered" evidence="1">
    <location>
        <begin position="1"/>
        <end position="40"/>
    </location>
</feature>
<proteinExistence type="predicted"/>
<name>A0ABD1YDC3_9MARC</name>
<dbReference type="Proteomes" id="UP001605036">
    <property type="component" value="Unassembled WGS sequence"/>
</dbReference>
<dbReference type="EMBL" id="JBHFFA010000004">
    <property type="protein sequence ID" value="KAL2628738.1"/>
    <property type="molecule type" value="Genomic_DNA"/>
</dbReference>
<dbReference type="AlphaFoldDB" id="A0ABD1YDC3"/>
<protein>
    <submittedName>
        <fullName evidence="2">Uncharacterized protein</fullName>
    </submittedName>
</protein>